<sequence>MGDKKKILVVEDEEILLAALQEELNQGGYETLGAGDGEEGLKKVKEFKPDLILLDLVMPKMDGMTTLKHLKDDTASRDIPVVILTNLSDYERISEALSLGAKDYLVKANYSLNDLMDKVKSVIARGSQAPTS</sequence>
<evidence type="ECO:0000313" key="5">
    <source>
        <dbReference type="Proteomes" id="UP000178377"/>
    </source>
</evidence>
<dbReference type="InterPro" id="IPR050595">
    <property type="entry name" value="Bact_response_regulator"/>
</dbReference>
<dbReference type="GO" id="GO:0000160">
    <property type="term" value="P:phosphorelay signal transduction system"/>
    <property type="evidence" value="ECO:0007669"/>
    <property type="project" value="InterPro"/>
</dbReference>
<evidence type="ECO:0000256" key="2">
    <source>
        <dbReference type="PROSITE-ProRule" id="PRU00169"/>
    </source>
</evidence>
<proteinExistence type="predicted"/>
<evidence type="ECO:0000313" key="4">
    <source>
        <dbReference type="EMBL" id="OGE88734.1"/>
    </source>
</evidence>
<dbReference type="PROSITE" id="PS50110">
    <property type="entry name" value="RESPONSE_REGULATORY"/>
    <property type="match status" value="1"/>
</dbReference>
<dbReference type="InterPro" id="IPR001789">
    <property type="entry name" value="Sig_transdc_resp-reg_receiver"/>
</dbReference>
<dbReference type="Pfam" id="PF00072">
    <property type="entry name" value="Response_reg"/>
    <property type="match status" value="1"/>
</dbReference>
<evidence type="ECO:0000256" key="1">
    <source>
        <dbReference type="ARBA" id="ARBA00022553"/>
    </source>
</evidence>
<feature type="modified residue" description="4-aspartylphosphate" evidence="2">
    <location>
        <position position="55"/>
    </location>
</feature>
<reference evidence="4 5" key="1">
    <citation type="journal article" date="2016" name="Nat. Commun.">
        <title>Thousands of microbial genomes shed light on interconnected biogeochemical processes in an aquifer system.</title>
        <authorList>
            <person name="Anantharaman K."/>
            <person name="Brown C.T."/>
            <person name="Hug L.A."/>
            <person name="Sharon I."/>
            <person name="Castelle C.J."/>
            <person name="Probst A.J."/>
            <person name="Thomas B.C."/>
            <person name="Singh A."/>
            <person name="Wilkins M.J."/>
            <person name="Karaoz U."/>
            <person name="Brodie E.L."/>
            <person name="Williams K.H."/>
            <person name="Hubbard S.S."/>
            <person name="Banfield J.F."/>
        </authorList>
    </citation>
    <scope>NUCLEOTIDE SEQUENCE [LARGE SCALE GENOMIC DNA]</scope>
</reference>
<keyword evidence="1 2" id="KW-0597">Phosphoprotein</keyword>
<dbReference type="AlphaFoldDB" id="A0A1F5PG52"/>
<name>A0A1F5PG52_9BACT</name>
<evidence type="ECO:0000259" key="3">
    <source>
        <dbReference type="PROSITE" id="PS50110"/>
    </source>
</evidence>
<organism evidence="4 5">
    <name type="scientific">Candidatus Doudnabacteria bacterium RIFCSPHIGHO2_01_FULL_50_11</name>
    <dbReference type="NCBI Taxonomy" id="1817828"/>
    <lineage>
        <taxon>Bacteria</taxon>
        <taxon>Candidatus Doudnaibacteriota</taxon>
    </lineage>
</organism>
<dbReference type="SUPFAM" id="SSF52172">
    <property type="entry name" value="CheY-like"/>
    <property type="match status" value="1"/>
</dbReference>
<dbReference type="SMART" id="SM00448">
    <property type="entry name" value="REC"/>
    <property type="match status" value="1"/>
</dbReference>
<dbReference type="Proteomes" id="UP000178377">
    <property type="component" value="Unassembled WGS sequence"/>
</dbReference>
<dbReference type="EMBL" id="MFEO01000030">
    <property type="protein sequence ID" value="OGE88734.1"/>
    <property type="molecule type" value="Genomic_DNA"/>
</dbReference>
<dbReference type="PANTHER" id="PTHR44591:SF3">
    <property type="entry name" value="RESPONSE REGULATORY DOMAIN-CONTAINING PROTEIN"/>
    <property type="match status" value="1"/>
</dbReference>
<dbReference type="STRING" id="1817828.A2722_02425"/>
<gene>
    <name evidence="4" type="ORF">A2722_02425</name>
</gene>
<comment type="caution">
    <text evidence="4">The sequence shown here is derived from an EMBL/GenBank/DDBJ whole genome shotgun (WGS) entry which is preliminary data.</text>
</comment>
<dbReference type="Gene3D" id="3.40.50.2300">
    <property type="match status" value="1"/>
</dbReference>
<protein>
    <recommendedName>
        <fullName evidence="3">Response regulatory domain-containing protein</fullName>
    </recommendedName>
</protein>
<dbReference type="PANTHER" id="PTHR44591">
    <property type="entry name" value="STRESS RESPONSE REGULATOR PROTEIN 1"/>
    <property type="match status" value="1"/>
</dbReference>
<accession>A0A1F5PG52</accession>
<feature type="domain" description="Response regulatory" evidence="3">
    <location>
        <begin position="6"/>
        <end position="122"/>
    </location>
</feature>
<dbReference type="InterPro" id="IPR011006">
    <property type="entry name" value="CheY-like_superfamily"/>
</dbReference>